<evidence type="ECO:0000313" key="3">
    <source>
        <dbReference type="Proteomes" id="UP001605036"/>
    </source>
</evidence>
<comment type="caution">
    <text evidence="2">The sequence shown here is derived from an EMBL/GenBank/DDBJ whole genome shotgun (WGS) entry which is preliminary data.</text>
</comment>
<name>A0ABD1YNQ2_9MARC</name>
<protein>
    <submittedName>
        <fullName evidence="2">Uncharacterized protein</fullName>
    </submittedName>
</protein>
<proteinExistence type="predicted"/>
<accession>A0ABD1YNQ2</accession>
<evidence type="ECO:0000256" key="1">
    <source>
        <dbReference type="SAM" id="MobiDB-lite"/>
    </source>
</evidence>
<evidence type="ECO:0000313" key="2">
    <source>
        <dbReference type="EMBL" id="KAL2632308.1"/>
    </source>
</evidence>
<gene>
    <name evidence="2" type="ORF">R1flu_016994</name>
</gene>
<feature type="region of interest" description="Disordered" evidence="1">
    <location>
        <begin position="70"/>
        <end position="95"/>
    </location>
</feature>
<sequence length="95" mass="10370">MQLVLFQPYGSLGHCQNTQVYECGSSICERSCELAVVRTVKLVCASSERASRTAVGRMWTAVRTIPSGAEVQTPGTCESDNRNSVDGRAWQANEE</sequence>
<organism evidence="2 3">
    <name type="scientific">Riccia fluitans</name>
    <dbReference type="NCBI Taxonomy" id="41844"/>
    <lineage>
        <taxon>Eukaryota</taxon>
        <taxon>Viridiplantae</taxon>
        <taxon>Streptophyta</taxon>
        <taxon>Embryophyta</taxon>
        <taxon>Marchantiophyta</taxon>
        <taxon>Marchantiopsida</taxon>
        <taxon>Marchantiidae</taxon>
        <taxon>Marchantiales</taxon>
        <taxon>Ricciaceae</taxon>
        <taxon>Riccia</taxon>
    </lineage>
</organism>
<keyword evidence="3" id="KW-1185">Reference proteome</keyword>
<reference evidence="2 3" key="1">
    <citation type="submission" date="2024-09" db="EMBL/GenBank/DDBJ databases">
        <title>Chromosome-scale assembly of Riccia fluitans.</title>
        <authorList>
            <person name="Paukszto L."/>
            <person name="Sawicki J."/>
            <person name="Karawczyk K."/>
            <person name="Piernik-Szablinska J."/>
            <person name="Szczecinska M."/>
            <person name="Mazdziarz M."/>
        </authorList>
    </citation>
    <scope>NUCLEOTIDE SEQUENCE [LARGE SCALE GENOMIC DNA]</scope>
    <source>
        <strain evidence="2">Rf_01</strain>
        <tissue evidence="2">Aerial parts of the thallus</tissue>
    </source>
</reference>
<dbReference type="EMBL" id="JBHFFA010000004">
    <property type="protein sequence ID" value="KAL2632308.1"/>
    <property type="molecule type" value="Genomic_DNA"/>
</dbReference>
<dbReference type="AlphaFoldDB" id="A0ABD1YNQ2"/>
<dbReference type="Proteomes" id="UP001605036">
    <property type="component" value="Unassembled WGS sequence"/>
</dbReference>